<evidence type="ECO:0000256" key="2">
    <source>
        <dbReference type="ARBA" id="ARBA00023015"/>
    </source>
</evidence>
<dbReference type="Gene3D" id="2.40.330.10">
    <property type="entry name" value="DNA-binding pseudobarrel domain"/>
    <property type="match status" value="1"/>
</dbReference>
<dbReference type="EMBL" id="JXTC01000068">
    <property type="protein sequence ID" value="PON92209.1"/>
    <property type="molecule type" value="Genomic_DNA"/>
</dbReference>
<sequence length="171" mass="19425">MKTCATGKLRKSKGSRGTYKSYKNSRAFEKASSFSSSNPFFIRIVRGYHRACYSMQRLPDNFIKGHLERKTQIVKLQVGLKYWHVKLLNCDSGSFFSGGLSTFVNENALGPGDKMFQRFAEVGYVLRTTKYVSPTWALGPKVSGLSSRVRATFGRQVRRKPLALRYPYNTT</sequence>
<dbReference type="GO" id="GO:0005634">
    <property type="term" value="C:nucleus"/>
    <property type="evidence" value="ECO:0007669"/>
    <property type="project" value="UniProtKB-SubCell"/>
</dbReference>
<comment type="subcellular location">
    <subcellularLocation>
        <location evidence="1">Nucleus</location>
    </subcellularLocation>
</comment>
<dbReference type="AlphaFoldDB" id="A0A2P5F381"/>
<dbReference type="GO" id="GO:0003677">
    <property type="term" value="F:DNA binding"/>
    <property type="evidence" value="ECO:0007669"/>
    <property type="project" value="UniProtKB-KW"/>
</dbReference>
<evidence type="ECO:0000313" key="7">
    <source>
        <dbReference type="Proteomes" id="UP000237000"/>
    </source>
</evidence>
<dbReference type="InParanoid" id="A0A2P5F381"/>
<reference evidence="7" key="1">
    <citation type="submission" date="2016-06" db="EMBL/GenBank/DDBJ databases">
        <title>Parallel loss of symbiosis genes in relatives of nitrogen-fixing non-legume Parasponia.</title>
        <authorList>
            <person name="Van Velzen R."/>
            <person name="Holmer R."/>
            <person name="Bu F."/>
            <person name="Rutten L."/>
            <person name="Van Zeijl A."/>
            <person name="Liu W."/>
            <person name="Santuari L."/>
            <person name="Cao Q."/>
            <person name="Sharma T."/>
            <person name="Shen D."/>
            <person name="Roswanjaya Y."/>
            <person name="Wardhani T."/>
            <person name="Kalhor M.S."/>
            <person name="Jansen J."/>
            <person name="Van den Hoogen J."/>
            <person name="Gungor B."/>
            <person name="Hartog M."/>
            <person name="Hontelez J."/>
            <person name="Verver J."/>
            <person name="Yang W.-C."/>
            <person name="Schijlen E."/>
            <person name="Repin R."/>
            <person name="Schilthuizen M."/>
            <person name="Schranz E."/>
            <person name="Heidstra R."/>
            <person name="Miyata K."/>
            <person name="Fedorova E."/>
            <person name="Kohlen W."/>
            <person name="Bisseling T."/>
            <person name="Smit S."/>
            <person name="Geurts R."/>
        </authorList>
    </citation>
    <scope>NUCLEOTIDE SEQUENCE [LARGE SCALE GENOMIC DNA]</scope>
    <source>
        <strain evidence="7">cv. RG33-2</strain>
    </source>
</reference>
<gene>
    <name evidence="6" type="ORF">TorRG33x02_120280</name>
</gene>
<keyword evidence="2" id="KW-0805">Transcription regulation</keyword>
<dbReference type="InterPro" id="IPR015300">
    <property type="entry name" value="DNA-bd_pseudobarrel_sf"/>
</dbReference>
<keyword evidence="3 6" id="KW-0238">DNA-binding</keyword>
<keyword evidence="7" id="KW-1185">Reference proteome</keyword>
<accession>A0A2P5F381</accession>
<evidence type="ECO:0000256" key="3">
    <source>
        <dbReference type="ARBA" id="ARBA00023125"/>
    </source>
</evidence>
<dbReference type="Proteomes" id="UP000237000">
    <property type="component" value="Unassembled WGS sequence"/>
</dbReference>
<proteinExistence type="predicted"/>
<name>A0A2P5F381_TREOI</name>
<keyword evidence="4" id="KW-0804">Transcription</keyword>
<evidence type="ECO:0000256" key="5">
    <source>
        <dbReference type="ARBA" id="ARBA00023242"/>
    </source>
</evidence>
<keyword evidence="5" id="KW-0539">Nucleus</keyword>
<dbReference type="OrthoDB" id="10300469at2759"/>
<comment type="caution">
    <text evidence="6">The sequence shown here is derived from an EMBL/GenBank/DDBJ whole genome shotgun (WGS) entry which is preliminary data.</text>
</comment>
<evidence type="ECO:0000256" key="1">
    <source>
        <dbReference type="ARBA" id="ARBA00004123"/>
    </source>
</evidence>
<protein>
    <submittedName>
        <fullName evidence="6">DNA-binding pseudobarrel domain containing protein</fullName>
    </submittedName>
</protein>
<evidence type="ECO:0000256" key="4">
    <source>
        <dbReference type="ARBA" id="ARBA00023163"/>
    </source>
</evidence>
<dbReference type="SUPFAM" id="SSF101936">
    <property type="entry name" value="DNA-binding pseudobarrel domain"/>
    <property type="match status" value="1"/>
</dbReference>
<organism evidence="6 7">
    <name type="scientific">Trema orientale</name>
    <name type="common">Charcoal tree</name>
    <name type="synonym">Celtis orientalis</name>
    <dbReference type="NCBI Taxonomy" id="63057"/>
    <lineage>
        <taxon>Eukaryota</taxon>
        <taxon>Viridiplantae</taxon>
        <taxon>Streptophyta</taxon>
        <taxon>Embryophyta</taxon>
        <taxon>Tracheophyta</taxon>
        <taxon>Spermatophyta</taxon>
        <taxon>Magnoliopsida</taxon>
        <taxon>eudicotyledons</taxon>
        <taxon>Gunneridae</taxon>
        <taxon>Pentapetalae</taxon>
        <taxon>rosids</taxon>
        <taxon>fabids</taxon>
        <taxon>Rosales</taxon>
        <taxon>Cannabaceae</taxon>
        <taxon>Trema</taxon>
    </lineage>
</organism>
<evidence type="ECO:0000313" key="6">
    <source>
        <dbReference type="EMBL" id="PON92209.1"/>
    </source>
</evidence>